<gene>
    <name evidence="3" type="ORF">KC19_1G176200</name>
</gene>
<dbReference type="AlphaFoldDB" id="A0A8T0J9M3"/>
<sequence>MVYLLVLWMRGMLSLQGTVVESHVSSKVGCRCCVWNSFLMCSMVWFLGFLLWMVDCIVWSLEAGVLVGFGVGRSGVFHVVYGSW</sequence>
<evidence type="ECO:0000256" key="2">
    <source>
        <dbReference type="SAM" id="SignalP"/>
    </source>
</evidence>
<evidence type="ECO:0000256" key="1">
    <source>
        <dbReference type="SAM" id="Phobius"/>
    </source>
</evidence>
<organism evidence="3 4">
    <name type="scientific">Ceratodon purpureus</name>
    <name type="common">Fire moss</name>
    <name type="synonym">Dicranum purpureum</name>
    <dbReference type="NCBI Taxonomy" id="3225"/>
    <lineage>
        <taxon>Eukaryota</taxon>
        <taxon>Viridiplantae</taxon>
        <taxon>Streptophyta</taxon>
        <taxon>Embryophyta</taxon>
        <taxon>Bryophyta</taxon>
        <taxon>Bryophytina</taxon>
        <taxon>Bryopsida</taxon>
        <taxon>Dicranidae</taxon>
        <taxon>Pseudoditrichales</taxon>
        <taxon>Ditrichaceae</taxon>
        <taxon>Ceratodon</taxon>
    </lineage>
</organism>
<evidence type="ECO:0000313" key="3">
    <source>
        <dbReference type="EMBL" id="KAG0591441.1"/>
    </source>
</evidence>
<reference evidence="3" key="1">
    <citation type="submission" date="2020-06" db="EMBL/GenBank/DDBJ databases">
        <title>WGS assembly of Ceratodon purpureus strain R40.</title>
        <authorList>
            <person name="Carey S.B."/>
            <person name="Jenkins J."/>
            <person name="Shu S."/>
            <person name="Lovell J.T."/>
            <person name="Sreedasyam A."/>
            <person name="Maumus F."/>
            <person name="Tiley G.P."/>
            <person name="Fernandez-Pozo N."/>
            <person name="Barry K."/>
            <person name="Chen C."/>
            <person name="Wang M."/>
            <person name="Lipzen A."/>
            <person name="Daum C."/>
            <person name="Saski C.A."/>
            <person name="Payton A.C."/>
            <person name="Mcbreen J.C."/>
            <person name="Conrad R.E."/>
            <person name="Kollar L.M."/>
            <person name="Olsson S."/>
            <person name="Huttunen S."/>
            <person name="Landis J.B."/>
            <person name="Wickett N.J."/>
            <person name="Johnson M.G."/>
            <person name="Rensing S.A."/>
            <person name="Grimwood J."/>
            <person name="Schmutz J."/>
            <person name="Mcdaniel S.F."/>
        </authorList>
    </citation>
    <scope>NUCLEOTIDE SEQUENCE</scope>
    <source>
        <strain evidence="3">R40</strain>
    </source>
</reference>
<keyword evidence="4" id="KW-1185">Reference proteome</keyword>
<feature type="transmembrane region" description="Helical" evidence="1">
    <location>
        <begin position="33"/>
        <end position="53"/>
    </location>
</feature>
<keyword evidence="1" id="KW-1133">Transmembrane helix</keyword>
<feature type="signal peptide" evidence="2">
    <location>
        <begin position="1"/>
        <end position="17"/>
    </location>
</feature>
<keyword evidence="1" id="KW-0812">Transmembrane</keyword>
<name>A0A8T0J9M3_CERPU</name>
<protein>
    <recommendedName>
        <fullName evidence="5">Transmembrane protein</fullName>
    </recommendedName>
</protein>
<feature type="transmembrane region" description="Helical" evidence="1">
    <location>
        <begin position="59"/>
        <end position="81"/>
    </location>
</feature>
<keyword evidence="2" id="KW-0732">Signal</keyword>
<accession>A0A8T0J9M3</accession>
<dbReference type="EMBL" id="CM026421">
    <property type="protein sequence ID" value="KAG0591441.1"/>
    <property type="molecule type" value="Genomic_DNA"/>
</dbReference>
<keyword evidence="1" id="KW-0472">Membrane</keyword>
<dbReference type="Proteomes" id="UP000822688">
    <property type="component" value="Chromosome 1"/>
</dbReference>
<comment type="caution">
    <text evidence="3">The sequence shown here is derived from an EMBL/GenBank/DDBJ whole genome shotgun (WGS) entry which is preliminary data.</text>
</comment>
<evidence type="ECO:0008006" key="5">
    <source>
        <dbReference type="Google" id="ProtNLM"/>
    </source>
</evidence>
<evidence type="ECO:0000313" key="4">
    <source>
        <dbReference type="Proteomes" id="UP000822688"/>
    </source>
</evidence>
<proteinExistence type="predicted"/>
<feature type="chain" id="PRO_5035872496" description="Transmembrane protein" evidence="2">
    <location>
        <begin position="18"/>
        <end position="84"/>
    </location>
</feature>